<feature type="region of interest" description="Disordered" evidence="30">
    <location>
        <begin position="698"/>
        <end position="798"/>
    </location>
</feature>
<feature type="domain" description="SRCR" evidence="31">
    <location>
        <begin position="12"/>
        <end position="133"/>
    </location>
</feature>
<evidence type="ECO:0000256" key="15">
    <source>
        <dbReference type="ARBA" id="ARBA00022772"/>
    </source>
</evidence>
<dbReference type="GO" id="GO:0005604">
    <property type="term" value="C:basement membrane"/>
    <property type="evidence" value="ECO:0007669"/>
    <property type="project" value="UniProtKB-SubCell"/>
</dbReference>
<feature type="compositionally biased region" description="Basic residues" evidence="30">
    <location>
        <begin position="698"/>
        <end position="707"/>
    </location>
</feature>
<dbReference type="GO" id="GO:0005507">
    <property type="term" value="F:copper ion binding"/>
    <property type="evidence" value="ECO:0007669"/>
    <property type="project" value="UniProtKB-UniRule"/>
</dbReference>
<comment type="PTM">
    <text evidence="29">The lysine tyrosylquinone cross-link (LTQ) is generated by condensation of the epsilon-amino group of a lysine with a topaquinone produced by oxidation of tyrosine.</text>
</comment>
<evidence type="ECO:0000256" key="2">
    <source>
        <dbReference type="ARBA" id="ARBA00004123"/>
    </source>
</evidence>
<dbReference type="PANTHER" id="PTHR45817:SF1">
    <property type="entry name" value="LYSYL OXIDASE HOMOLOG 2"/>
    <property type="match status" value="1"/>
</dbReference>
<dbReference type="EMBL" id="CAAE01015104">
    <property type="protein sequence ID" value="CAG12566.1"/>
    <property type="molecule type" value="Genomic_DNA"/>
</dbReference>
<evidence type="ECO:0000256" key="17">
    <source>
        <dbReference type="ARBA" id="ARBA00022837"/>
    </source>
</evidence>
<evidence type="ECO:0000256" key="22">
    <source>
        <dbReference type="ARBA" id="ARBA00023015"/>
    </source>
</evidence>
<dbReference type="PANTHER" id="PTHR45817">
    <property type="entry name" value="LYSYL OXIDASE-LIKE-RELATED"/>
    <property type="match status" value="1"/>
</dbReference>
<gene>
    <name evidence="32" type="ORF">GSTENG00034877001</name>
</gene>
<reference evidence="32" key="2">
    <citation type="submission" date="2004-02" db="EMBL/GenBank/DDBJ databases">
        <authorList>
            <consortium name="Genoscope"/>
            <consortium name="Whitehead Institute Centre for Genome Research"/>
        </authorList>
    </citation>
    <scope>NUCLEOTIDE SEQUENCE</scope>
</reference>
<dbReference type="PRINTS" id="PR00074">
    <property type="entry name" value="LYSYLOXIDASE"/>
</dbReference>
<keyword evidence="22" id="KW-0805">Transcription regulation</keyword>
<keyword evidence="10 29" id="KW-0964">Secreted</keyword>
<keyword evidence="23 28" id="KW-1015">Disulfide bond</keyword>
<dbReference type="InterPro" id="IPR050912">
    <property type="entry name" value="LOX-like_protein"/>
</dbReference>
<comment type="catalytic activity">
    <reaction evidence="27 29">
        <text>L-lysyl-[protein] + O2 + H2O = (S)-2-amino-6-oxohexanoyl-[protein] + H2O2 + NH4(+)</text>
        <dbReference type="Rhea" id="RHEA:24544"/>
        <dbReference type="Rhea" id="RHEA-COMP:9752"/>
        <dbReference type="Rhea" id="RHEA-COMP:12448"/>
        <dbReference type="ChEBI" id="CHEBI:15377"/>
        <dbReference type="ChEBI" id="CHEBI:15379"/>
        <dbReference type="ChEBI" id="CHEBI:16240"/>
        <dbReference type="ChEBI" id="CHEBI:28938"/>
        <dbReference type="ChEBI" id="CHEBI:29969"/>
        <dbReference type="ChEBI" id="CHEBI:131803"/>
        <dbReference type="EC" id="1.4.3.13"/>
    </reaction>
</comment>
<proteinExistence type="inferred from homology"/>
<keyword evidence="25" id="KW-0325">Glycoprotein</keyword>
<dbReference type="KEGG" id="tng:GSTEN00034877G001"/>
<keyword evidence="13" id="KW-0732">Signal</keyword>
<evidence type="ECO:0000256" key="11">
    <source>
        <dbReference type="ARBA" id="ARBA00022530"/>
    </source>
</evidence>
<comment type="similarity">
    <text evidence="6 29">Belongs to the lysyl oxidase family.</text>
</comment>
<dbReference type="GO" id="GO:0005694">
    <property type="term" value="C:chromosome"/>
    <property type="evidence" value="ECO:0007669"/>
    <property type="project" value="UniProtKB-SubCell"/>
</dbReference>
<feature type="region of interest" description="Disordered" evidence="30">
    <location>
        <begin position="477"/>
        <end position="500"/>
    </location>
</feature>
<evidence type="ECO:0000256" key="26">
    <source>
        <dbReference type="ARBA" id="ARBA00023242"/>
    </source>
</evidence>
<feature type="region of interest" description="Disordered" evidence="30">
    <location>
        <begin position="55"/>
        <end position="75"/>
    </location>
</feature>
<keyword evidence="21 29" id="KW-0186">Copper</keyword>
<comment type="subcellular location">
    <subcellularLocation>
        <location evidence="4">Chromosome</location>
    </subcellularLocation>
    <subcellularLocation>
        <location evidence="3">Endoplasmic reticulum</location>
    </subcellularLocation>
    <subcellularLocation>
        <location evidence="2">Nucleus</location>
    </subcellularLocation>
    <subcellularLocation>
        <location evidence="5">Secreted</location>
        <location evidence="5">Extracellular space</location>
        <location evidence="5">Extracellular matrix</location>
        <location evidence="5">Basement membrane</location>
    </subcellularLocation>
</comment>
<keyword evidence="17" id="KW-0106">Calcium</keyword>
<comment type="caution">
    <text evidence="28">Lacks conserved residue(s) required for the propagation of feature annotation.</text>
</comment>
<evidence type="ECO:0000256" key="4">
    <source>
        <dbReference type="ARBA" id="ARBA00004286"/>
    </source>
</evidence>
<evidence type="ECO:0000256" key="30">
    <source>
        <dbReference type="SAM" id="MobiDB-lite"/>
    </source>
</evidence>
<keyword evidence="9" id="KW-0678">Repressor</keyword>
<evidence type="ECO:0000256" key="16">
    <source>
        <dbReference type="ARBA" id="ARBA00022824"/>
    </source>
</evidence>
<dbReference type="InterPro" id="IPR036772">
    <property type="entry name" value="SRCR-like_dom_sf"/>
</dbReference>
<keyword evidence="14" id="KW-0677">Repeat</keyword>
<keyword evidence="20 29" id="KW-0560">Oxidoreductase</keyword>
<evidence type="ECO:0000313" key="32">
    <source>
        <dbReference type="EMBL" id="CAG12566.1"/>
    </source>
</evidence>
<dbReference type="GO" id="GO:0005783">
    <property type="term" value="C:endoplasmic reticulum"/>
    <property type="evidence" value="ECO:0007669"/>
    <property type="project" value="UniProtKB-SubCell"/>
</dbReference>
<dbReference type="OrthoDB" id="547291at2759"/>
<dbReference type="PRINTS" id="PR00258">
    <property type="entry name" value="SPERACTRCPTR"/>
</dbReference>
<evidence type="ECO:0000256" key="19">
    <source>
        <dbReference type="ARBA" id="ARBA00022869"/>
    </source>
</evidence>
<evidence type="ECO:0000256" key="3">
    <source>
        <dbReference type="ARBA" id="ARBA00004240"/>
    </source>
</evidence>
<evidence type="ECO:0000259" key="31">
    <source>
        <dbReference type="PROSITE" id="PS50287"/>
    </source>
</evidence>
<keyword evidence="19" id="KW-0084">Basement membrane</keyword>
<feature type="region of interest" description="Disordered" evidence="30">
    <location>
        <begin position="638"/>
        <end position="664"/>
    </location>
</feature>
<feature type="domain" description="SRCR" evidence="31">
    <location>
        <begin position="371"/>
        <end position="480"/>
    </location>
</feature>
<feature type="compositionally biased region" description="Pro residues" evidence="30">
    <location>
        <begin position="788"/>
        <end position="798"/>
    </location>
</feature>
<evidence type="ECO:0000256" key="20">
    <source>
        <dbReference type="ARBA" id="ARBA00023002"/>
    </source>
</evidence>
<evidence type="ECO:0000256" key="28">
    <source>
        <dbReference type="PROSITE-ProRule" id="PRU00196"/>
    </source>
</evidence>
<evidence type="ECO:0000256" key="10">
    <source>
        <dbReference type="ARBA" id="ARBA00022525"/>
    </source>
</evidence>
<feature type="region of interest" description="Disordered" evidence="30">
    <location>
        <begin position="1"/>
        <end position="23"/>
    </location>
</feature>
<feature type="domain" description="SRCR" evidence="31">
    <location>
        <begin position="247"/>
        <end position="346"/>
    </location>
</feature>
<dbReference type="SUPFAM" id="SSF56487">
    <property type="entry name" value="SRCR-like"/>
    <property type="match status" value="4"/>
</dbReference>
<comment type="function">
    <text evidence="29">Mediates the post-translational oxidative deamination of lysine residues on target proteins leading to the formation of deaminated lysine (allysine).</text>
</comment>
<dbReference type="FunFam" id="3.10.250.10:FF:000001">
    <property type="entry name" value="Lysyl oxidase 4 isoform X1"/>
    <property type="match status" value="1"/>
</dbReference>
<dbReference type="GO" id="GO:0030199">
    <property type="term" value="P:collagen fibril organization"/>
    <property type="evidence" value="ECO:0007669"/>
    <property type="project" value="TreeGrafter"/>
</dbReference>
<dbReference type="Pfam" id="PF00530">
    <property type="entry name" value="SRCR"/>
    <property type="match status" value="2"/>
</dbReference>
<evidence type="ECO:0000256" key="1">
    <source>
        <dbReference type="ARBA" id="ARBA00001935"/>
    </source>
</evidence>
<dbReference type="GO" id="GO:0006325">
    <property type="term" value="P:chromatin organization"/>
    <property type="evidence" value="ECO:0007669"/>
    <property type="project" value="UniProtKB-KW"/>
</dbReference>
<dbReference type="InterPro" id="IPR001695">
    <property type="entry name" value="Lysyl_oxidase"/>
</dbReference>
<evidence type="ECO:0000256" key="27">
    <source>
        <dbReference type="ARBA" id="ARBA00047861"/>
    </source>
</evidence>
<dbReference type="InterPro" id="IPR019828">
    <property type="entry name" value="Lysyl_oxidase_CS"/>
</dbReference>
<dbReference type="GO" id="GO:0005615">
    <property type="term" value="C:extracellular space"/>
    <property type="evidence" value="ECO:0007669"/>
    <property type="project" value="UniProtKB-UniRule"/>
</dbReference>
<dbReference type="PROSITE" id="PS50287">
    <property type="entry name" value="SRCR_2"/>
    <property type="match status" value="4"/>
</dbReference>
<evidence type="ECO:0000256" key="23">
    <source>
        <dbReference type="ARBA" id="ARBA00023157"/>
    </source>
</evidence>
<evidence type="ECO:0000256" key="24">
    <source>
        <dbReference type="ARBA" id="ARBA00023163"/>
    </source>
</evidence>
<dbReference type="AlphaFoldDB" id="Q4RGB6"/>
<feature type="disulfide bond" evidence="28">
    <location>
        <begin position="316"/>
        <end position="326"/>
    </location>
</feature>
<keyword evidence="8 29" id="KW-0886">LTQ</keyword>
<keyword evidence="26" id="KW-0539">Nucleus</keyword>
<organism evidence="32">
    <name type="scientific">Tetraodon nigroviridis</name>
    <name type="common">Spotted green pufferfish</name>
    <name type="synonym">Chelonodon nigroviridis</name>
    <dbReference type="NCBI Taxonomy" id="99883"/>
    <lineage>
        <taxon>Eukaryota</taxon>
        <taxon>Metazoa</taxon>
        <taxon>Chordata</taxon>
        <taxon>Craniata</taxon>
        <taxon>Vertebrata</taxon>
        <taxon>Euteleostomi</taxon>
        <taxon>Actinopterygii</taxon>
        <taxon>Neopterygii</taxon>
        <taxon>Teleostei</taxon>
        <taxon>Neoteleostei</taxon>
        <taxon>Acanthomorphata</taxon>
        <taxon>Eupercaria</taxon>
        <taxon>Tetraodontiformes</taxon>
        <taxon>Tetradontoidea</taxon>
        <taxon>Tetraodontidae</taxon>
        <taxon>Tetraodon</taxon>
    </lineage>
</organism>
<reference evidence="32" key="1">
    <citation type="journal article" date="2004" name="Nature">
        <title>Genome duplication in the teleost fish Tetraodon nigroviridis reveals the early vertebrate proto-karyotype.</title>
        <authorList>
            <person name="Jaillon O."/>
            <person name="Aury J.-M."/>
            <person name="Brunet F."/>
            <person name="Petit J.-L."/>
            <person name="Stange-Thomann N."/>
            <person name="Mauceli E."/>
            <person name="Bouneau L."/>
            <person name="Fischer C."/>
            <person name="Ozouf-Costaz C."/>
            <person name="Bernot A."/>
            <person name="Nicaud S."/>
            <person name="Jaffe D."/>
            <person name="Fisher S."/>
            <person name="Lutfalla G."/>
            <person name="Dossat C."/>
            <person name="Segurens B."/>
            <person name="Dasilva C."/>
            <person name="Salanoubat M."/>
            <person name="Levy M."/>
            <person name="Boudet N."/>
            <person name="Castellano S."/>
            <person name="Anthouard V."/>
            <person name="Jubin C."/>
            <person name="Castelli V."/>
            <person name="Katinka M."/>
            <person name="Vacherie B."/>
            <person name="Biemont C."/>
            <person name="Skalli Z."/>
            <person name="Cattolico L."/>
            <person name="Poulain J."/>
            <person name="De Berardinis V."/>
            <person name="Cruaud C."/>
            <person name="Duprat S."/>
            <person name="Brottier P."/>
            <person name="Coutanceau J.-P."/>
            <person name="Gouzy J."/>
            <person name="Parra G."/>
            <person name="Lardier G."/>
            <person name="Chapple C."/>
            <person name="McKernan K.J."/>
            <person name="McEwan P."/>
            <person name="Bosak S."/>
            <person name="Kellis M."/>
            <person name="Volff J.-N."/>
            <person name="Guigo R."/>
            <person name="Zody M.C."/>
            <person name="Mesirov J."/>
            <person name="Lindblad-Toh K."/>
            <person name="Birren B."/>
            <person name="Nusbaum C."/>
            <person name="Kahn D."/>
            <person name="Robinson-Rechavi M."/>
            <person name="Laudet V."/>
            <person name="Schachter V."/>
            <person name="Quetier F."/>
            <person name="Saurin W."/>
            <person name="Scarpelli C."/>
            <person name="Wincker P."/>
            <person name="Lander E.S."/>
            <person name="Weissenbach J."/>
            <person name="Roest Crollius H."/>
        </authorList>
    </citation>
    <scope>NUCLEOTIDE SEQUENCE [LARGE SCALE GENOMIC DNA]</scope>
</reference>
<evidence type="ECO:0000256" key="5">
    <source>
        <dbReference type="ARBA" id="ARBA00004302"/>
    </source>
</evidence>
<dbReference type="GO" id="GO:0004720">
    <property type="term" value="F:protein-lysine 6-oxidase activity"/>
    <property type="evidence" value="ECO:0007669"/>
    <property type="project" value="UniProtKB-UniRule"/>
</dbReference>
<dbReference type="SMART" id="SM00202">
    <property type="entry name" value="SR"/>
    <property type="match status" value="3"/>
</dbReference>
<dbReference type="FunFam" id="3.10.250.10:FF:000008">
    <property type="entry name" value="Lysyl oxidase homolog 2"/>
    <property type="match status" value="1"/>
</dbReference>
<evidence type="ECO:0000256" key="7">
    <source>
        <dbReference type="ARBA" id="ARBA00022454"/>
    </source>
</evidence>
<keyword evidence="15 29" id="KW-0801">TPQ</keyword>
<keyword evidence="16" id="KW-0256">Endoplasmic reticulum</keyword>
<keyword evidence="18" id="KW-0156">Chromatin regulator</keyword>
<feature type="non-terminal residue" evidence="32">
    <location>
        <position position="1"/>
    </location>
</feature>
<evidence type="ECO:0000256" key="18">
    <source>
        <dbReference type="ARBA" id="ARBA00022853"/>
    </source>
</evidence>
<feature type="domain" description="SRCR" evidence="31">
    <location>
        <begin position="162"/>
        <end position="212"/>
    </location>
</feature>
<evidence type="ECO:0000256" key="6">
    <source>
        <dbReference type="ARBA" id="ARBA00007492"/>
    </source>
</evidence>
<evidence type="ECO:0000256" key="14">
    <source>
        <dbReference type="ARBA" id="ARBA00022737"/>
    </source>
</evidence>
<dbReference type="Gene3D" id="3.10.250.10">
    <property type="entry name" value="SRCR-like domain"/>
    <property type="match status" value="3"/>
</dbReference>
<evidence type="ECO:0000256" key="8">
    <source>
        <dbReference type="ARBA" id="ARBA00022477"/>
    </source>
</evidence>
<dbReference type="EC" id="1.4.3.13" evidence="29"/>
<feature type="disulfide bond" evidence="28">
    <location>
        <begin position="447"/>
        <end position="457"/>
    </location>
</feature>
<evidence type="ECO:0000256" key="12">
    <source>
        <dbReference type="ARBA" id="ARBA00022723"/>
    </source>
</evidence>
<dbReference type="Pfam" id="PF01186">
    <property type="entry name" value="Lysyl_oxidase"/>
    <property type="match status" value="1"/>
</dbReference>
<dbReference type="InterPro" id="IPR001190">
    <property type="entry name" value="SRCR"/>
</dbReference>
<keyword evidence="24" id="KW-0804">Transcription</keyword>
<evidence type="ECO:0000256" key="25">
    <source>
        <dbReference type="ARBA" id="ARBA00023180"/>
    </source>
</evidence>
<evidence type="ECO:0000256" key="21">
    <source>
        <dbReference type="ARBA" id="ARBA00023008"/>
    </source>
</evidence>
<dbReference type="GO" id="GO:0016020">
    <property type="term" value="C:membrane"/>
    <property type="evidence" value="ECO:0007669"/>
    <property type="project" value="InterPro"/>
</dbReference>
<accession>Q4RGB6</accession>
<keyword evidence="12 29" id="KW-0479">Metal-binding</keyword>
<dbReference type="GO" id="GO:0005634">
    <property type="term" value="C:nucleus"/>
    <property type="evidence" value="ECO:0007669"/>
    <property type="project" value="UniProtKB-SubCell"/>
</dbReference>
<dbReference type="PROSITE" id="PS00926">
    <property type="entry name" value="LYSYL_OXIDASE"/>
    <property type="match status" value="1"/>
</dbReference>
<comment type="cofactor">
    <cofactor evidence="1 29">
        <name>Cu cation</name>
        <dbReference type="ChEBI" id="CHEBI:23378"/>
    </cofactor>
</comment>
<evidence type="ECO:0000256" key="29">
    <source>
        <dbReference type="RuleBase" id="RU367046"/>
    </source>
</evidence>
<sequence>PPAGAGHAPDPLRLAGDKRKHNEGRVEVYYNGEWGTSATTTSTSTPPRWCAGSWATRRPCPGRRPPSTAKEQVGERCRGCRRTGLTSGLSAQDPFGSTTCTAAAKRGALALCPSNGVGVSDCKHSEDVGVVCSDKRIPGFRFVNTLPNHVENLDIQVEDVRIRAILSALRRRVPVAEGYVEVKDGGKWKQICDSGMFARRKKPTYWDYSVNCSGTEAHLSSCRLGLVTPPQANASCPGGQPVVQPLVRLRGGAIVGEGRVEVLKNGEWGTICDDRWDLLSATVVCRELGFGTAKEALSGGRLGQGMGPVHMNEVRCSGFEKSVTECPFNKEALGCSHEEDAAVRCNVPAMGFQETNLGSTGVELCGSGPQLRLSGGRSPYEGRVEVLVDRNGSRVWGTVCSDGWGTMEAMVVCRQLGLGFASNSFQETWYWPGQVGADAVVMSGVRCSGTEMSLSHCLHHGAHLHCPKGGGGHAAGVSCSESKRRQSSPGPRAPGPGPRALCPRPFAPDPGQVHQLFFCSSAAPDLVLNPQVVEQTTYMEDRPMFMLQCAYEEQCLASASSQAPPTSHRRLLRFSSQIHNNGQSDFRPKAGRHSWVWHDCHRHYHSMEVFTLYDLFSLNGTKVAEGHKASFCLEDSECDEGDTHLDGRPRPRPAGGEESERRVRRLSTGIEKRYECANFGEQGIYGGLLGHLQTRHRLPVGGHHRPHPGGLRLPDRHQSQIRGPGDGLQQKRVEVPVPVRRPPCLDVQLPQRGLPEQGHGANLPGPPQQPGDPQVKAGTGGRSSSPAQPSPAPARSPP</sequence>
<evidence type="ECO:0000256" key="9">
    <source>
        <dbReference type="ARBA" id="ARBA00022491"/>
    </source>
</evidence>
<protein>
    <recommendedName>
        <fullName evidence="29">Lysyl oxidase homolog</fullName>
        <ecNumber evidence="29">1.4.3.13</ecNumber>
    </recommendedName>
</protein>
<comment type="caution">
    <text evidence="32">The sequence shown here is derived from an EMBL/GenBank/DDBJ whole genome shotgun (WGS) entry which is preliminary data.</text>
</comment>
<name>Q4RGB6_TETNG</name>
<dbReference type="PROSITE" id="PS00420">
    <property type="entry name" value="SRCR_1"/>
    <property type="match status" value="1"/>
</dbReference>
<evidence type="ECO:0000256" key="13">
    <source>
        <dbReference type="ARBA" id="ARBA00022729"/>
    </source>
</evidence>
<keyword evidence="11" id="KW-0272">Extracellular matrix</keyword>
<keyword evidence="7" id="KW-0158">Chromosome</keyword>